<comment type="caution">
    <text evidence="1">The sequence shown here is derived from an EMBL/GenBank/DDBJ whole genome shotgun (WGS) entry which is preliminary data.</text>
</comment>
<organism evidence="1 2">
    <name type="scientific">Camellia lanceoleosa</name>
    <dbReference type="NCBI Taxonomy" id="1840588"/>
    <lineage>
        <taxon>Eukaryota</taxon>
        <taxon>Viridiplantae</taxon>
        <taxon>Streptophyta</taxon>
        <taxon>Embryophyta</taxon>
        <taxon>Tracheophyta</taxon>
        <taxon>Spermatophyta</taxon>
        <taxon>Magnoliopsida</taxon>
        <taxon>eudicotyledons</taxon>
        <taxon>Gunneridae</taxon>
        <taxon>Pentapetalae</taxon>
        <taxon>asterids</taxon>
        <taxon>Ericales</taxon>
        <taxon>Theaceae</taxon>
        <taxon>Camellia</taxon>
    </lineage>
</organism>
<gene>
    <name evidence="1" type="ORF">LOK49_LG13G01377</name>
</gene>
<proteinExistence type="predicted"/>
<protein>
    <submittedName>
        <fullName evidence="1">Lipid transfer-like protein VAS</fullName>
    </submittedName>
</protein>
<sequence length="153" mass="15363">MSCFKFSALTVVVAVAVLAAATKGTEAQSSTPSCAAQLASCATVLNSTNPPSSCCVPLKDALTNQTACLCNLYKTPGLLASFGINVTQALLLPQHCNISGPALTACSKTSGPASPSSSEQTPATPGKNSNGVGMIALSGMSIILLFGTSMMLF</sequence>
<dbReference type="Proteomes" id="UP001060215">
    <property type="component" value="Chromosome 14"/>
</dbReference>
<accession>A0ACC0FIJ3</accession>
<name>A0ACC0FIJ3_9ERIC</name>
<evidence type="ECO:0000313" key="2">
    <source>
        <dbReference type="Proteomes" id="UP001060215"/>
    </source>
</evidence>
<dbReference type="EMBL" id="CM045771">
    <property type="protein sequence ID" value="KAI7987751.1"/>
    <property type="molecule type" value="Genomic_DNA"/>
</dbReference>
<keyword evidence="2" id="KW-1185">Reference proteome</keyword>
<reference evidence="1 2" key="1">
    <citation type="journal article" date="2022" name="Plant J.">
        <title>Chromosome-level genome of Camellia lanceoleosa provides a valuable resource for understanding genome evolution and self-incompatibility.</title>
        <authorList>
            <person name="Gong W."/>
            <person name="Xiao S."/>
            <person name="Wang L."/>
            <person name="Liao Z."/>
            <person name="Chang Y."/>
            <person name="Mo W."/>
            <person name="Hu G."/>
            <person name="Li W."/>
            <person name="Zhao G."/>
            <person name="Zhu H."/>
            <person name="Hu X."/>
            <person name="Ji K."/>
            <person name="Xiang X."/>
            <person name="Song Q."/>
            <person name="Yuan D."/>
            <person name="Jin S."/>
            <person name="Zhang L."/>
        </authorList>
    </citation>
    <scope>NUCLEOTIDE SEQUENCE [LARGE SCALE GENOMIC DNA]</scope>
    <source>
        <strain evidence="1">SQ_2022a</strain>
    </source>
</reference>
<evidence type="ECO:0000313" key="1">
    <source>
        <dbReference type="EMBL" id="KAI7987751.1"/>
    </source>
</evidence>